<dbReference type="GO" id="GO:0007034">
    <property type="term" value="P:vacuolar transport"/>
    <property type="evidence" value="ECO:0007669"/>
    <property type="project" value="InterPro"/>
</dbReference>
<dbReference type="Gene3D" id="1.10.8.430">
    <property type="entry name" value="Helical domain of apoptotic protease-activating factors"/>
    <property type="match status" value="1"/>
</dbReference>
<evidence type="ECO:0000256" key="4">
    <source>
        <dbReference type="ARBA" id="ARBA00008894"/>
    </source>
</evidence>
<comment type="similarity">
    <text evidence="4">Belongs to the disease resistance NB-LRR family.</text>
</comment>
<evidence type="ECO:0000256" key="15">
    <source>
        <dbReference type="SAM" id="Coils"/>
    </source>
</evidence>
<proteinExistence type="inferred from homology"/>
<comment type="function">
    <text evidence="1">Confers resistance to late blight (Phytophthora infestans) races carrying the avirulence gene Avr1. Resistance proteins guard the plant against pathogens that contain an appropriate avirulence protein via an indirect interaction with this avirulence protein. That triggers a defense system including the hypersensitive response, which restricts the pathogen growth.</text>
</comment>
<dbReference type="FunFam" id="1.10.10.10:FF:000322">
    <property type="entry name" value="Probable disease resistance protein At1g63360"/>
    <property type="match status" value="1"/>
</dbReference>
<dbReference type="InterPro" id="IPR038005">
    <property type="entry name" value="RX-like_CC"/>
</dbReference>
<keyword evidence="7" id="KW-0433">Leucine-rich repeat</keyword>
<dbReference type="PaxDb" id="4081-Solyc11g006520.1.1"/>
<dbReference type="Gramene" id="Solyc11g006520.2.1">
    <property type="protein sequence ID" value="Solyc11g006520.2.1"/>
    <property type="gene ID" value="Solyc11g006520.2"/>
</dbReference>
<dbReference type="InterPro" id="IPR027417">
    <property type="entry name" value="P-loop_NTPase"/>
</dbReference>
<dbReference type="InterPro" id="IPR005024">
    <property type="entry name" value="Snf7_fam"/>
</dbReference>
<reference evidence="19" key="2">
    <citation type="submission" date="2019-01" db="UniProtKB">
        <authorList>
            <consortium name="EnsemblPlants"/>
        </authorList>
    </citation>
    <scope>IDENTIFICATION</scope>
    <source>
        <strain evidence="19">cv. Heinz 1706</strain>
    </source>
</reference>
<dbReference type="Gene3D" id="3.80.10.10">
    <property type="entry name" value="Ribonuclease Inhibitor"/>
    <property type="match status" value="2"/>
</dbReference>
<dbReference type="PRINTS" id="PR00364">
    <property type="entry name" value="DISEASERSIST"/>
</dbReference>
<feature type="domain" description="NB-ARC" evidence="17">
    <location>
        <begin position="150"/>
        <end position="317"/>
    </location>
</feature>
<evidence type="ECO:0000256" key="16">
    <source>
        <dbReference type="SAM" id="MobiDB-lite"/>
    </source>
</evidence>
<dbReference type="SUPFAM" id="SSF52058">
    <property type="entry name" value="L domain-like"/>
    <property type="match status" value="1"/>
</dbReference>
<feature type="coiled-coil region" evidence="15">
    <location>
        <begin position="1125"/>
        <end position="1180"/>
    </location>
</feature>
<evidence type="ECO:0000259" key="17">
    <source>
        <dbReference type="Pfam" id="PF00931"/>
    </source>
</evidence>
<evidence type="ECO:0000256" key="14">
    <source>
        <dbReference type="ARBA" id="ARBA00023136"/>
    </source>
</evidence>
<dbReference type="InParanoid" id="A0A3Q7IQH9"/>
<keyword evidence="14" id="KW-0472">Membrane</keyword>
<evidence type="ECO:0000256" key="13">
    <source>
        <dbReference type="ARBA" id="ARBA00023054"/>
    </source>
</evidence>
<dbReference type="PANTHER" id="PTHR23155:SF1152">
    <property type="entry name" value="AAA+ ATPASE DOMAIN-CONTAINING PROTEIN"/>
    <property type="match status" value="1"/>
</dbReference>
<dbReference type="Gene3D" id="6.10.250.1710">
    <property type="match status" value="1"/>
</dbReference>
<dbReference type="InterPro" id="IPR036388">
    <property type="entry name" value="WH-like_DNA-bd_sf"/>
</dbReference>
<dbReference type="AlphaFoldDB" id="A0A3Q7IQH9"/>
<dbReference type="GO" id="GO:0051607">
    <property type="term" value="P:defense response to virus"/>
    <property type="evidence" value="ECO:0007669"/>
    <property type="project" value="UniProtKB-ARBA"/>
</dbReference>
<dbReference type="GO" id="GO:0005737">
    <property type="term" value="C:cytoplasm"/>
    <property type="evidence" value="ECO:0007669"/>
    <property type="project" value="UniProtKB-SubCell"/>
</dbReference>
<sequence>MAYAAISSLMYTLEQLFKPNQPFVCRSYTQHVQSLCQNLSALQDLLDDTTKDIETLKVTEKRMRNVIYKAEYRVDSSLRRIILADREDKRQKAYTSFYEELLKVKGQIYFLIKEVMQINIKKHGSKSAAFSQDQKSTIVENTVVGMKDDFNTILDRVTAQTNELTVIPIFGMGGIGKTTLAKKVYDDSFICSRFDKLAWVTISEEYNERQMLLEVVSSVTTGGNQEKSDDELMEIVYRGLKGRRFLIVIDDIWSTEAWDQMQRIFPNDDNKSRILLTTRLKYVADYVNCPDFPPHSKSFLSLEDSWNLFTEKIFKKDPCPPLLEEIGKHIVQQCQGLPLSIVVVAGLLGKMDLTHDNWKNVEENLSSFFGTVSERCQSILSLSYNYLPQYLKACFLYVGGFPEDREINVSQLIRLWIAEQFVKARKDKRLEVVGEEYLQELVDRSLILTGKQSANGRMRSCKIHDLLRQLCLSETHTENVVHVINGNVVVSSVEVIDDQRRVIGLHKHKEKQVYRPAHSNDITSITRTFISTQYLKTYSTVSEFKLLKVLDVSSVYYDFSCVIPELVHLRYVAAKIGKGVSLAKLRNLQTIILGGLGRKELEQPLDIWRMSELRHLDIRSAPLYICNPLEAENRLFLNNLQNLYVYNSPFIAEIIRKTPNLKKLKVLDDSERPDWSAILDSLILLKELETLLIKLESIDINIFSGDILPCKIKKMTFSSNIKKLILLDTCIPWEVVNLLANLSNLEVLKGYRSFNGKYWRLNEDVVFRKLKYLQIVYIATERWKVWRDKQFVGLEMWELAAGSNNFPMLEQLKLYGLHKLEEIPESIGDIMTLKFIEIKRCSSGVENSAKRIQQEQESLGNYELQLQIITAKVFSESRIVEYNVTEKEISPGNTEILIDNKQYYKFLGKDIHMISLIKLYTEGGKVIRHEDWVGYWLMSLLAISYDMILPNDVPFLAKRVRLAKFFIATIWDKKPLRNRETVNVPLVGRMIEVSRRASMFLTHALMGFGKDPSIRINEDEEEGSRNMRRVFGAKKQTEPPPSIQDASDRINKRGDTVEEKIKKLDVELARYKEQLKKTRPGPAQDAVKARAMRVLKQKRMYEGQRDMLFNQTYNLDQVSFAAEGIKDAQQTMSALKSANKDLKGMMKTVKIQDIDVCLLIMNLQDEMMDLMDVSNEIQESLGRSYSVPDDIDEDELLGELDALEADMDTEGEGVPSYLQPDKEPDLDAELSLPSAPTGHGPMPAGNQAYDELGLPAVPRASIRG</sequence>
<protein>
    <submittedName>
        <fullName evidence="19">Uncharacterized protein</fullName>
    </submittedName>
</protein>
<dbReference type="CDD" id="cd14798">
    <property type="entry name" value="RX-CC_like"/>
    <property type="match status" value="1"/>
</dbReference>
<evidence type="ECO:0000256" key="12">
    <source>
        <dbReference type="ARBA" id="ARBA00022840"/>
    </source>
</evidence>
<keyword evidence="20" id="KW-1185">Reference proteome</keyword>
<keyword evidence="6" id="KW-0963">Cytoplasm</keyword>
<dbReference type="Proteomes" id="UP000004994">
    <property type="component" value="Chromosome 11"/>
</dbReference>
<dbReference type="InterPro" id="IPR058922">
    <property type="entry name" value="WHD_DRP"/>
</dbReference>
<dbReference type="GO" id="GO:0005886">
    <property type="term" value="C:plasma membrane"/>
    <property type="evidence" value="ECO:0007669"/>
    <property type="project" value="UniProtKB-SubCell"/>
</dbReference>
<evidence type="ECO:0000256" key="3">
    <source>
        <dbReference type="ARBA" id="ARBA00004496"/>
    </source>
</evidence>
<evidence type="ECO:0000256" key="8">
    <source>
        <dbReference type="ARBA" id="ARBA00022667"/>
    </source>
</evidence>
<evidence type="ECO:0000313" key="19">
    <source>
        <dbReference type="EnsemblPlants" id="Solyc11g006520.2.1"/>
    </source>
</evidence>
<comment type="subcellular location">
    <subcellularLocation>
        <location evidence="2">Cell membrane</location>
        <topology evidence="2">Peripheral membrane protein</topology>
        <orientation evidence="2">Cytoplasmic side</orientation>
    </subcellularLocation>
    <subcellularLocation>
        <location evidence="3">Cytoplasm</location>
    </subcellularLocation>
</comment>
<keyword evidence="13 15" id="KW-0175">Coiled coil</keyword>
<dbReference type="STRING" id="4081.A0A3Q7IQH9"/>
<dbReference type="Gene3D" id="3.40.50.300">
    <property type="entry name" value="P-loop containing nucleotide triphosphate hydrolases"/>
    <property type="match status" value="1"/>
</dbReference>
<evidence type="ECO:0000256" key="1">
    <source>
        <dbReference type="ARBA" id="ARBA00002074"/>
    </source>
</evidence>
<evidence type="ECO:0000256" key="11">
    <source>
        <dbReference type="ARBA" id="ARBA00022821"/>
    </source>
</evidence>
<dbReference type="InterPro" id="IPR032675">
    <property type="entry name" value="LRR_dom_sf"/>
</dbReference>
<keyword evidence="9" id="KW-0677">Repeat</keyword>
<dbReference type="GO" id="GO:0098542">
    <property type="term" value="P:defense response to other organism"/>
    <property type="evidence" value="ECO:0000318"/>
    <property type="project" value="GO_Central"/>
</dbReference>
<dbReference type="InterPro" id="IPR042197">
    <property type="entry name" value="Apaf_helical"/>
</dbReference>
<dbReference type="Pfam" id="PF00931">
    <property type="entry name" value="NB-ARC"/>
    <property type="match status" value="1"/>
</dbReference>
<dbReference type="InterPro" id="IPR002182">
    <property type="entry name" value="NB-ARC"/>
</dbReference>
<dbReference type="Pfam" id="PF23559">
    <property type="entry name" value="WHD_DRP"/>
    <property type="match status" value="1"/>
</dbReference>
<dbReference type="InterPro" id="IPR044974">
    <property type="entry name" value="Disease_R_plants"/>
</dbReference>
<evidence type="ECO:0000256" key="10">
    <source>
        <dbReference type="ARBA" id="ARBA00022741"/>
    </source>
</evidence>
<feature type="domain" description="Disease resistance protein winged helix" evidence="18">
    <location>
        <begin position="401"/>
        <end position="470"/>
    </location>
</feature>
<evidence type="ECO:0000256" key="6">
    <source>
        <dbReference type="ARBA" id="ARBA00022490"/>
    </source>
</evidence>
<dbReference type="SUPFAM" id="SSF52540">
    <property type="entry name" value="P-loop containing nucleoside triphosphate hydrolases"/>
    <property type="match status" value="1"/>
</dbReference>
<dbReference type="EnsemblPlants" id="Solyc11g006520.2.1">
    <property type="protein sequence ID" value="Solyc11g006520.2.1"/>
    <property type="gene ID" value="Solyc11g006520.2"/>
</dbReference>
<reference evidence="19" key="1">
    <citation type="journal article" date="2012" name="Nature">
        <title>The tomato genome sequence provides insights into fleshy fruit evolution.</title>
        <authorList>
            <consortium name="Tomato Genome Consortium"/>
        </authorList>
    </citation>
    <scope>NUCLEOTIDE SEQUENCE [LARGE SCALE GENOMIC DNA]</scope>
    <source>
        <strain evidence="19">cv. Heinz 1706</strain>
    </source>
</reference>
<dbReference type="GO" id="GO:0009626">
    <property type="term" value="P:plant-type hypersensitive response"/>
    <property type="evidence" value="ECO:0007669"/>
    <property type="project" value="UniProtKB-KW"/>
</dbReference>
<name>A0A3Q7IQH9_SOLLC</name>
<dbReference type="Gene3D" id="1.10.10.10">
    <property type="entry name" value="Winged helix-like DNA-binding domain superfamily/Winged helix DNA-binding domain"/>
    <property type="match status" value="1"/>
</dbReference>
<evidence type="ECO:0000256" key="9">
    <source>
        <dbReference type="ARBA" id="ARBA00022737"/>
    </source>
</evidence>
<dbReference type="GO" id="GO:0005524">
    <property type="term" value="F:ATP binding"/>
    <property type="evidence" value="ECO:0007669"/>
    <property type="project" value="UniProtKB-KW"/>
</dbReference>
<dbReference type="Pfam" id="PF03357">
    <property type="entry name" value="Snf7"/>
    <property type="match status" value="1"/>
</dbReference>
<keyword evidence="11" id="KW-0611">Plant defense</keyword>
<keyword evidence="5" id="KW-1003">Cell membrane</keyword>
<dbReference type="OMA" id="YIATERW"/>
<evidence type="ECO:0000313" key="20">
    <source>
        <dbReference type="Proteomes" id="UP000004994"/>
    </source>
</evidence>
<keyword evidence="10" id="KW-0547">Nucleotide-binding</keyword>
<dbReference type="PANTHER" id="PTHR23155">
    <property type="entry name" value="DISEASE RESISTANCE PROTEIN RP"/>
    <property type="match status" value="1"/>
</dbReference>
<feature type="region of interest" description="Disordered" evidence="16">
    <location>
        <begin position="1210"/>
        <end position="1264"/>
    </location>
</feature>
<evidence type="ECO:0000256" key="2">
    <source>
        <dbReference type="ARBA" id="ARBA00004413"/>
    </source>
</evidence>
<evidence type="ECO:0000256" key="7">
    <source>
        <dbReference type="ARBA" id="ARBA00022614"/>
    </source>
</evidence>
<accession>A0A3Q7IQH9</accession>
<dbReference type="Gene3D" id="1.20.5.4130">
    <property type="match status" value="1"/>
</dbReference>
<organism evidence="19">
    <name type="scientific">Solanum lycopersicum</name>
    <name type="common">Tomato</name>
    <name type="synonym">Lycopersicon esculentum</name>
    <dbReference type="NCBI Taxonomy" id="4081"/>
    <lineage>
        <taxon>Eukaryota</taxon>
        <taxon>Viridiplantae</taxon>
        <taxon>Streptophyta</taxon>
        <taxon>Embryophyta</taxon>
        <taxon>Tracheophyta</taxon>
        <taxon>Spermatophyta</taxon>
        <taxon>Magnoliopsida</taxon>
        <taxon>eudicotyledons</taxon>
        <taxon>Gunneridae</taxon>
        <taxon>Pentapetalae</taxon>
        <taxon>asterids</taxon>
        <taxon>lamiids</taxon>
        <taxon>Solanales</taxon>
        <taxon>Solanaceae</taxon>
        <taxon>Solanoideae</taxon>
        <taxon>Solaneae</taxon>
        <taxon>Solanum</taxon>
        <taxon>Solanum subgen. Lycopersicon</taxon>
    </lineage>
</organism>
<evidence type="ECO:0000256" key="5">
    <source>
        <dbReference type="ARBA" id="ARBA00022475"/>
    </source>
</evidence>
<dbReference type="FunFam" id="3.40.50.300:FF:001091">
    <property type="entry name" value="Probable disease resistance protein At1g61300"/>
    <property type="match status" value="1"/>
</dbReference>
<evidence type="ECO:0000259" key="18">
    <source>
        <dbReference type="Pfam" id="PF23559"/>
    </source>
</evidence>
<dbReference type="GO" id="GO:0043531">
    <property type="term" value="F:ADP binding"/>
    <property type="evidence" value="ECO:0007669"/>
    <property type="project" value="InterPro"/>
</dbReference>
<keyword evidence="12" id="KW-0067">ATP-binding</keyword>
<keyword evidence="8" id="KW-0381">Hypersensitive response</keyword>